<name>A0ABD3V521_SINWO</name>
<feature type="region of interest" description="Disordered" evidence="6">
    <location>
        <begin position="280"/>
        <end position="352"/>
    </location>
</feature>
<dbReference type="InterPro" id="IPR000719">
    <property type="entry name" value="Prot_kinase_dom"/>
</dbReference>
<evidence type="ECO:0000256" key="4">
    <source>
        <dbReference type="ARBA" id="ARBA00022840"/>
    </source>
</evidence>
<dbReference type="GO" id="GO:0006914">
    <property type="term" value="P:autophagy"/>
    <property type="evidence" value="ECO:0007669"/>
    <property type="project" value="UniProtKB-ARBA"/>
</dbReference>
<dbReference type="SMART" id="SM00220">
    <property type="entry name" value="S_TKc"/>
    <property type="match status" value="1"/>
</dbReference>
<dbReference type="Proteomes" id="UP001634394">
    <property type="component" value="Unassembled WGS sequence"/>
</dbReference>
<dbReference type="CDD" id="cd14120">
    <property type="entry name" value="STKc_ULK1_2-like"/>
    <property type="match status" value="1"/>
</dbReference>
<evidence type="ECO:0000256" key="2">
    <source>
        <dbReference type="ARBA" id="ARBA00022741"/>
    </source>
</evidence>
<feature type="compositionally biased region" description="Polar residues" evidence="6">
    <location>
        <begin position="446"/>
        <end position="467"/>
    </location>
</feature>
<feature type="region of interest" description="Disordered" evidence="6">
    <location>
        <begin position="545"/>
        <end position="585"/>
    </location>
</feature>
<feature type="compositionally biased region" description="Low complexity" evidence="6">
    <location>
        <begin position="281"/>
        <end position="310"/>
    </location>
</feature>
<dbReference type="PANTHER" id="PTHR24348:SF22">
    <property type="entry name" value="NON-SPECIFIC SERINE_THREONINE PROTEIN KINASE"/>
    <property type="match status" value="1"/>
</dbReference>
<feature type="compositionally biased region" description="Polar residues" evidence="6">
    <location>
        <begin position="320"/>
        <end position="330"/>
    </location>
</feature>
<dbReference type="SUPFAM" id="SSF56112">
    <property type="entry name" value="Protein kinase-like (PK-like)"/>
    <property type="match status" value="1"/>
</dbReference>
<feature type="region of interest" description="Disordered" evidence="6">
    <location>
        <begin position="709"/>
        <end position="751"/>
    </location>
</feature>
<keyword evidence="9" id="KW-1185">Reference proteome</keyword>
<keyword evidence="2 5" id="KW-0547">Nucleotide-binding</keyword>
<feature type="domain" description="Protein kinase" evidence="7">
    <location>
        <begin position="9"/>
        <end position="275"/>
    </location>
</feature>
<dbReference type="EMBL" id="JBJQND010000013">
    <property type="protein sequence ID" value="KAL3856692.1"/>
    <property type="molecule type" value="Genomic_DNA"/>
</dbReference>
<keyword evidence="4 5" id="KW-0067">ATP-binding</keyword>
<gene>
    <name evidence="8" type="ORF">ACJMK2_011417</name>
</gene>
<dbReference type="FunFam" id="1.10.510.10:FF:000493">
    <property type="entry name" value="serine/threonine-protein kinase unc-51 isoform X2"/>
    <property type="match status" value="1"/>
</dbReference>
<dbReference type="GO" id="GO:0016301">
    <property type="term" value="F:kinase activity"/>
    <property type="evidence" value="ECO:0007669"/>
    <property type="project" value="UniProtKB-KW"/>
</dbReference>
<dbReference type="FunFam" id="3.30.200.20:FF:000149">
    <property type="entry name" value="serine/threonine-protein kinase unc-51 isoform X1"/>
    <property type="match status" value="1"/>
</dbReference>
<comment type="caution">
    <text evidence="8">The sequence shown here is derived from an EMBL/GenBank/DDBJ whole genome shotgun (WGS) entry which is preliminary data.</text>
</comment>
<evidence type="ECO:0000256" key="6">
    <source>
        <dbReference type="SAM" id="MobiDB-lite"/>
    </source>
</evidence>
<evidence type="ECO:0000256" key="5">
    <source>
        <dbReference type="PROSITE-ProRule" id="PRU10141"/>
    </source>
</evidence>
<dbReference type="InterPro" id="IPR048941">
    <property type="entry name" value="ATG1-like_MIT2"/>
</dbReference>
<evidence type="ECO:0000256" key="3">
    <source>
        <dbReference type="ARBA" id="ARBA00022777"/>
    </source>
</evidence>
<accession>A0ABD3V521</accession>
<dbReference type="PANTHER" id="PTHR24348">
    <property type="entry name" value="SERINE/THREONINE-PROTEIN KINASE UNC-51-RELATED"/>
    <property type="match status" value="1"/>
</dbReference>
<feature type="region of interest" description="Disordered" evidence="6">
    <location>
        <begin position="446"/>
        <end position="472"/>
    </location>
</feature>
<sequence>MEVIGDYEYNKKDFVGHGAFAAVFLGRNRKKPDTVVAVKVITKKKVSKSQNFLDKEIKILKELSCLHHENVVALLDCKETTNQVFLFMEYCNGGDLSDYITAKGMLSEDTIYLFLKQIAGAMGALYAKGIIHRDLKPQNILMCFPPGTKDPPAAQIVLKIADFGFARFLQDGVMAATMCGSPMYMAPEVIMTLQYDAKADLWSIGTIVFQCLTGKAPFNAQTPQQLKSFYEKNSELRPNIPDGTSPALKDLLYRMLKRNAKDRIEFEDFFNHPFLLPPSPASSSSPVPVPYRSPSFSSDSSASQKAVSASPLSAKMEYSPDNSVPSQKAASPSPRFGKLECSPTPQRCSPKGMKLDQTLVNTEYPVDPPEFIGTKKKGTESRCSTPTEDFVMVPEEIGIDESDGLDEDKMLDEDGNGCSDTPPPSLDIVTANPVAMKVMFKKDSSSNLNASRPLSLKVTSPTPSAMTTVPIPVPNQRSRYEKMMGGNSPLAVDKLQNAMGAETEQKLDSNKKEMTLVRQGSEPRLAAPDVGSLSPPVQFSIGTPPGQGGQWCRSSVSTSPHGQYGSTPPLSMNTSPLKRSNTTPVRLSPVQISALVPLPAIQGSPTKMPGPYQYPSSNIGAFEAQLWSQRASNVPENFFSKEFNGNVAIAAHLMGLHTSKTQPELRNIPEDGRSLLSQQLLREAFGPHLHGQVNEGPIIPFAQGYGVKRERVNSSDSEKSRSAERGERSSGYFRRNSETSPPLSLLYAQSPPNMEGPIKFIAPELTEETLMDDTHNMTMAKLNFVLDLVECILELAHIKGSKMKTFTDSVVCRQGETLSAELTKLTDTQRRVEQLILYVRSLHLLSSSLQLARDEIKQGRLQTTSSLKSVVRQMNELYHRSVLISRQLQQRLGIAVQNALTPKLLVATADKLLYNYAIEMCQGAALDELHGDPRECFKRYQTAQILLHSIAQQAYSAKDKESLSKYQAAVERRLANLQMHAQTYIHPYVTSS</sequence>
<reference evidence="8 9" key="1">
    <citation type="submission" date="2024-11" db="EMBL/GenBank/DDBJ databases">
        <title>Chromosome-level genome assembly of the freshwater bivalve Anodonta woodiana.</title>
        <authorList>
            <person name="Chen X."/>
        </authorList>
    </citation>
    <scope>NUCLEOTIDE SEQUENCE [LARGE SCALE GENOMIC DNA]</scope>
    <source>
        <strain evidence="8">MN2024</strain>
        <tissue evidence="8">Gills</tissue>
    </source>
</reference>
<feature type="compositionally biased region" description="Polar residues" evidence="6">
    <location>
        <begin position="552"/>
        <end position="585"/>
    </location>
</feature>
<feature type="compositionally biased region" description="Basic and acidic residues" evidence="6">
    <location>
        <begin position="709"/>
        <end position="728"/>
    </location>
</feature>
<keyword evidence="3" id="KW-0418">Kinase</keyword>
<organism evidence="8 9">
    <name type="scientific">Sinanodonta woodiana</name>
    <name type="common">Chinese pond mussel</name>
    <name type="synonym">Anodonta woodiana</name>
    <dbReference type="NCBI Taxonomy" id="1069815"/>
    <lineage>
        <taxon>Eukaryota</taxon>
        <taxon>Metazoa</taxon>
        <taxon>Spiralia</taxon>
        <taxon>Lophotrochozoa</taxon>
        <taxon>Mollusca</taxon>
        <taxon>Bivalvia</taxon>
        <taxon>Autobranchia</taxon>
        <taxon>Heteroconchia</taxon>
        <taxon>Palaeoheterodonta</taxon>
        <taxon>Unionida</taxon>
        <taxon>Unionoidea</taxon>
        <taxon>Unionidae</taxon>
        <taxon>Unioninae</taxon>
        <taxon>Sinanodonta</taxon>
    </lineage>
</organism>
<dbReference type="AlphaFoldDB" id="A0ABD3V521"/>
<dbReference type="PROSITE" id="PS00108">
    <property type="entry name" value="PROTEIN_KINASE_ST"/>
    <property type="match status" value="1"/>
</dbReference>
<dbReference type="Pfam" id="PF00069">
    <property type="entry name" value="Pkinase"/>
    <property type="match status" value="1"/>
</dbReference>
<evidence type="ECO:0000259" key="7">
    <source>
        <dbReference type="PROSITE" id="PS50011"/>
    </source>
</evidence>
<keyword evidence="1" id="KW-0808">Transferase</keyword>
<dbReference type="InterPro" id="IPR017441">
    <property type="entry name" value="Protein_kinase_ATP_BS"/>
</dbReference>
<evidence type="ECO:0000256" key="1">
    <source>
        <dbReference type="ARBA" id="ARBA00022679"/>
    </source>
</evidence>
<feature type="region of interest" description="Disordered" evidence="6">
    <location>
        <begin position="364"/>
        <end position="385"/>
    </location>
</feature>
<dbReference type="InterPro" id="IPR008271">
    <property type="entry name" value="Ser/Thr_kinase_AS"/>
</dbReference>
<dbReference type="Gene3D" id="1.10.510.10">
    <property type="entry name" value="Transferase(Phosphotransferase) domain 1"/>
    <property type="match status" value="1"/>
</dbReference>
<feature type="binding site" evidence="5">
    <location>
        <position position="39"/>
    </location>
    <ligand>
        <name>ATP</name>
        <dbReference type="ChEBI" id="CHEBI:30616"/>
    </ligand>
</feature>
<dbReference type="Pfam" id="PF21127">
    <property type="entry name" value="ATG1-like_MIT2"/>
    <property type="match status" value="1"/>
</dbReference>
<dbReference type="PROSITE" id="PS00107">
    <property type="entry name" value="PROTEIN_KINASE_ATP"/>
    <property type="match status" value="1"/>
</dbReference>
<proteinExistence type="predicted"/>
<evidence type="ECO:0000313" key="9">
    <source>
        <dbReference type="Proteomes" id="UP001634394"/>
    </source>
</evidence>
<dbReference type="GO" id="GO:0005524">
    <property type="term" value="F:ATP binding"/>
    <property type="evidence" value="ECO:0007669"/>
    <property type="project" value="UniProtKB-UniRule"/>
</dbReference>
<evidence type="ECO:0000313" key="8">
    <source>
        <dbReference type="EMBL" id="KAL3856692.1"/>
    </source>
</evidence>
<dbReference type="InterPro" id="IPR045269">
    <property type="entry name" value="Atg1-like"/>
</dbReference>
<dbReference type="InterPro" id="IPR011009">
    <property type="entry name" value="Kinase-like_dom_sf"/>
</dbReference>
<dbReference type="Gene3D" id="3.30.200.20">
    <property type="entry name" value="Phosphorylase Kinase, domain 1"/>
    <property type="match status" value="1"/>
</dbReference>
<dbReference type="PROSITE" id="PS50011">
    <property type="entry name" value="PROTEIN_KINASE_DOM"/>
    <property type="match status" value="1"/>
</dbReference>
<protein>
    <recommendedName>
        <fullName evidence="7">Protein kinase domain-containing protein</fullName>
    </recommendedName>
</protein>